<sequence length="237" mass="26630">MDSLLSGLIDHLSNCIYHIGSLAHKLLLLLIRNQPGLLADQQGKEEEPEIFQLHKSAEETILLPEEEQDQAHLTMKKVRFSDEEDNLDGEVAAFAGYNNILNNQMDAANGGDSGNAQNSENGESMKELRARLKEQQEHIQMLSETLKRVEETGVQQPQGLRGVNHLINSTLTTWTRHKQVGLAIDELEKENQEKETTIDDLRRGLSNALEVASNSVSNGYSEKRRNTFRKYPASKPT</sequence>
<protein>
    <submittedName>
        <fullName evidence="4">Uncharacterized protein</fullName>
    </submittedName>
</protein>
<feature type="coiled-coil region" evidence="1">
    <location>
        <begin position="177"/>
        <end position="204"/>
    </location>
</feature>
<keyword evidence="1" id="KW-0175">Coiled coil</keyword>
<dbReference type="WBParaSite" id="jg464">
    <property type="protein sequence ID" value="jg464"/>
    <property type="gene ID" value="jg464"/>
</dbReference>
<keyword evidence="3" id="KW-1185">Reference proteome</keyword>
<name>A0A915EBP2_9BILA</name>
<dbReference type="AlphaFoldDB" id="A0A915EBP2"/>
<organism evidence="3 4">
    <name type="scientific">Ditylenchus dipsaci</name>
    <dbReference type="NCBI Taxonomy" id="166011"/>
    <lineage>
        <taxon>Eukaryota</taxon>
        <taxon>Metazoa</taxon>
        <taxon>Ecdysozoa</taxon>
        <taxon>Nematoda</taxon>
        <taxon>Chromadorea</taxon>
        <taxon>Rhabditida</taxon>
        <taxon>Tylenchina</taxon>
        <taxon>Tylenchomorpha</taxon>
        <taxon>Sphaerularioidea</taxon>
        <taxon>Anguinidae</taxon>
        <taxon>Anguininae</taxon>
        <taxon>Ditylenchus</taxon>
    </lineage>
</organism>
<reference evidence="4" key="1">
    <citation type="submission" date="2022-11" db="UniProtKB">
        <authorList>
            <consortium name="WormBaseParasite"/>
        </authorList>
    </citation>
    <scope>IDENTIFICATION</scope>
</reference>
<evidence type="ECO:0000313" key="3">
    <source>
        <dbReference type="Proteomes" id="UP000887574"/>
    </source>
</evidence>
<evidence type="ECO:0000313" key="4">
    <source>
        <dbReference type="WBParaSite" id="jg464"/>
    </source>
</evidence>
<evidence type="ECO:0000256" key="2">
    <source>
        <dbReference type="SAM" id="MobiDB-lite"/>
    </source>
</evidence>
<proteinExistence type="predicted"/>
<dbReference type="Proteomes" id="UP000887574">
    <property type="component" value="Unplaced"/>
</dbReference>
<feature type="region of interest" description="Disordered" evidence="2">
    <location>
        <begin position="213"/>
        <end position="237"/>
    </location>
</feature>
<accession>A0A915EBP2</accession>
<feature type="coiled-coil region" evidence="1">
    <location>
        <begin position="125"/>
        <end position="152"/>
    </location>
</feature>
<evidence type="ECO:0000256" key="1">
    <source>
        <dbReference type="SAM" id="Coils"/>
    </source>
</evidence>